<protein>
    <submittedName>
        <fullName evidence="1">Uncharacterized protein</fullName>
    </submittedName>
</protein>
<dbReference type="InterPro" id="IPR032157">
    <property type="entry name" value="PAC4"/>
</dbReference>
<organism evidence="1 2">
    <name type="scientific">Rickenella mellea</name>
    <dbReference type="NCBI Taxonomy" id="50990"/>
    <lineage>
        <taxon>Eukaryota</taxon>
        <taxon>Fungi</taxon>
        <taxon>Dikarya</taxon>
        <taxon>Basidiomycota</taxon>
        <taxon>Agaricomycotina</taxon>
        <taxon>Agaricomycetes</taxon>
        <taxon>Hymenochaetales</taxon>
        <taxon>Rickenellaceae</taxon>
        <taxon>Rickenella</taxon>
    </lineage>
</organism>
<accession>A0A4Y7QDZ0</accession>
<dbReference type="PANTHER" id="PTHR33559:SF1">
    <property type="entry name" value="PROTEASOME ASSEMBLY CHAPERONE 4"/>
    <property type="match status" value="1"/>
</dbReference>
<dbReference type="AlphaFoldDB" id="A0A4Y7QDZ0"/>
<evidence type="ECO:0000313" key="2">
    <source>
        <dbReference type="Proteomes" id="UP000294933"/>
    </source>
</evidence>
<sequence length="142" mass="15488">MSSLVHIREDTKYFPATQDGIPALALQVTYLVDLYMFWVGVTEESAENVTKAISEGNLTKDWACAMPPNSASSSVPASATSLFRSSGSDIALSMAQRLARRFGKQIFLCVDLPPSYATMGQSGMIVMELEKRVVEVLKLDCS</sequence>
<keyword evidence="2" id="KW-1185">Reference proteome</keyword>
<gene>
    <name evidence="1" type="ORF">BD410DRAFT_742237</name>
</gene>
<dbReference type="GO" id="GO:0043248">
    <property type="term" value="P:proteasome assembly"/>
    <property type="evidence" value="ECO:0007669"/>
    <property type="project" value="InterPro"/>
</dbReference>
<proteinExistence type="predicted"/>
<name>A0A4Y7QDZ0_9AGAM</name>
<reference evidence="1 2" key="1">
    <citation type="submission" date="2018-06" db="EMBL/GenBank/DDBJ databases">
        <title>A transcriptomic atlas of mushroom development highlights an independent origin of complex multicellularity.</title>
        <authorList>
            <consortium name="DOE Joint Genome Institute"/>
            <person name="Krizsan K."/>
            <person name="Almasi E."/>
            <person name="Merenyi Z."/>
            <person name="Sahu N."/>
            <person name="Viragh M."/>
            <person name="Koszo T."/>
            <person name="Mondo S."/>
            <person name="Kiss B."/>
            <person name="Balint B."/>
            <person name="Kues U."/>
            <person name="Barry K."/>
            <person name="Hegedus J.C."/>
            <person name="Henrissat B."/>
            <person name="Johnson J."/>
            <person name="Lipzen A."/>
            <person name="Ohm R."/>
            <person name="Nagy I."/>
            <person name="Pangilinan J."/>
            <person name="Yan J."/>
            <person name="Xiong Y."/>
            <person name="Grigoriev I.V."/>
            <person name="Hibbett D.S."/>
            <person name="Nagy L.G."/>
        </authorList>
    </citation>
    <scope>NUCLEOTIDE SEQUENCE [LARGE SCALE GENOMIC DNA]</scope>
    <source>
        <strain evidence="1 2">SZMC22713</strain>
    </source>
</reference>
<dbReference type="OrthoDB" id="368507at2759"/>
<dbReference type="PANTHER" id="PTHR33559">
    <property type="entry name" value="PROTEASOME ASSEMBLY CHAPERONE 4"/>
    <property type="match status" value="1"/>
</dbReference>
<dbReference type="EMBL" id="ML170162">
    <property type="protein sequence ID" value="TDL25913.1"/>
    <property type="molecule type" value="Genomic_DNA"/>
</dbReference>
<dbReference type="VEuPathDB" id="FungiDB:BD410DRAFT_742237"/>
<dbReference type="Proteomes" id="UP000294933">
    <property type="component" value="Unassembled WGS sequence"/>
</dbReference>
<dbReference type="Pfam" id="PF16093">
    <property type="entry name" value="PAC4"/>
    <property type="match status" value="1"/>
</dbReference>
<evidence type="ECO:0000313" key="1">
    <source>
        <dbReference type="EMBL" id="TDL25913.1"/>
    </source>
</evidence>